<dbReference type="InterPro" id="IPR051799">
    <property type="entry name" value="NADH_flavin_oxidoreductase"/>
</dbReference>
<organism evidence="5 6">
    <name type="scientific">Aspergillus oryzae</name>
    <name type="common">Yellow koji mold</name>
    <dbReference type="NCBI Taxonomy" id="5062"/>
    <lineage>
        <taxon>Eukaryota</taxon>
        <taxon>Fungi</taxon>
        <taxon>Dikarya</taxon>
        <taxon>Ascomycota</taxon>
        <taxon>Pezizomycotina</taxon>
        <taxon>Eurotiomycetes</taxon>
        <taxon>Eurotiomycetidae</taxon>
        <taxon>Eurotiales</taxon>
        <taxon>Aspergillaceae</taxon>
        <taxon>Aspergillus</taxon>
        <taxon>Aspergillus subgen. Circumdati</taxon>
    </lineage>
</organism>
<comment type="similarity">
    <text evidence="1">Belongs to the NADH:flavin oxidoreductase/NADH oxidase family.</text>
</comment>
<comment type="caution">
    <text evidence="5">The sequence shown here is derived from an EMBL/GenBank/DDBJ whole genome shotgun (WGS) entry which is preliminary data.</text>
</comment>
<evidence type="ECO:0000256" key="3">
    <source>
        <dbReference type="ARBA" id="ARBA00022643"/>
    </source>
</evidence>
<dbReference type="GO" id="GO:0016491">
    <property type="term" value="F:oxidoreductase activity"/>
    <property type="evidence" value="ECO:0007669"/>
    <property type="project" value="UniProtKB-KW"/>
</dbReference>
<keyword evidence="4" id="KW-0560">Oxidoreductase</keyword>
<gene>
    <name evidence="5" type="ORF">Aory04_000669300</name>
</gene>
<accession>A0AAN4YHF3</accession>
<evidence type="ECO:0000256" key="4">
    <source>
        <dbReference type="ARBA" id="ARBA00023002"/>
    </source>
</evidence>
<keyword evidence="3" id="KW-0288">FMN</keyword>
<sequence>MMGRGLKEEIASETVQRTAAREAFFFDFAKETRRRFPGLILMLTGGFRSRQGIQAALKGGACDIVGIGRPAVVCPNFPELIMDDKYTDDEAKVILGKVPTPLWARIFQIRVLGGGAETVCHMLNPCPDGLCQASF</sequence>
<keyword evidence="2" id="KW-0285">Flavoprotein</keyword>
<dbReference type="InterPro" id="IPR013785">
    <property type="entry name" value="Aldolase_TIM"/>
</dbReference>
<evidence type="ECO:0000256" key="1">
    <source>
        <dbReference type="ARBA" id="ARBA00005979"/>
    </source>
</evidence>
<dbReference type="SUPFAM" id="SSF51395">
    <property type="entry name" value="FMN-linked oxidoreductases"/>
    <property type="match status" value="1"/>
</dbReference>
<dbReference type="PANTHER" id="PTHR43656">
    <property type="entry name" value="BINDING OXIDOREDUCTASE, PUTATIVE (AFU_ORTHOLOGUE AFUA_2G08260)-RELATED"/>
    <property type="match status" value="1"/>
</dbReference>
<evidence type="ECO:0000313" key="6">
    <source>
        <dbReference type="Proteomes" id="UP001165205"/>
    </source>
</evidence>
<dbReference type="Proteomes" id="UP001165205">
    <property type="component" value="Unassembled WGS sequence"/>
</dbReference>
<evidence type="ECO:0000256" key="2">
    <source>
        <dbReference type="ARBA" id="ARBA00022630"/>
    </source>
</evidence>
<protein>
    <submittedName>
        <fullName evidence="5">Unnamed protein product</fullName>
    </submittedName>
</protein>
<dbReference type="AlphaFoldDB" id="A0AAN4YHF3"/>
<dbReference type="PANTHER" id="PTHR43656:SF2">
    <property type="entry name" value="BINDING OXIDOREDUCTASE, PUTATIVE (AFU_ORTHOLOGUE AFUA_2G08260)-RELATED"/>
    <property type="match status" value="1"/>
</dbReference>
<proteinExistence type="inferred from homology"/>
<evidence type="ECO:0000313" key="5">
    <source>
        <dbReference type="EMBL" id="GMG30664.1"/>
    </source>
</evidence>
<dbReference type="EMBL" id="BSYA01000074">
    <property type="protein sequence ID" value="GMG30664.1"/>
    <property type="molecule type" value="Genomic_DNA"/>
</dbReference>
<reference evidence="5" key="1">
    <citation type="submission" date="2023-04" db="EMBL/GenBank/DDBJ databases">
        <title>Aspergillus oryzae NBRC 4228.</title>
        <authorList>
            <person name="Ichikawa N."/>
            <person name="Sato H."/>
            <person name="Tonouchi N."/>
        </authorList>
    </citation>
    <scope>NUCLEOTIDE SEQUENCE</scope>
    <source>
        <strain evidence="5">NBRC 4228</strain>
    </source>
</reference>
<name>A0AAN4YHF3_ASPOZ</name>
<dbReference type="Gene3D" id="3.20.20.70">
    <property type="entry name" value="Aldolase class I"/>
    <property type="match status" value="1"/>
</dbReference>